<feature type="transmembrane region" description="Helical" evidence="5">
    <location>
        <begin position="638"/>
        <end position="657"/>
    </location>
</feature>
<name>D0LYD6_HALO1</name>
<dbReference type="Gene3D" id="3.30.870.10">
    <property type="entry name" value="Endonuclease Chain A"/>
    <property type="match status" value="2"/>
</dbReference>
<dbReference type="CDD" id="cd09143">
    <property type="entry name" value="PLDc_vPLD1_2_like_bac_2"/>
    <property type="match status" value="1"/>
</dbReference>
<dbReference type="KEGG" id="hoh:Hoch_3786"/>
<dbReference type="InterPro" id="IPR025202">
    <property type="entry name" value="PLD-like_dom"/>
</dbReference>
<feature type="domain" description="PLD phosphodiesterase" evidence="6">
    <location>
        <begin position="341"/>
        <end position="368"/>
    </location>
</feature>
<dbReference type="HOGENOM" id="CLU_011094_0_0_7"/>
<dbReference type="PANTHER" id="PTHR18896">
    <property type="entry name" value="PHOSPHOLIPASE D"/>
    <property type="match status" value="1"/>
</dbReference>
<dbReference type="eggNOG" id="COG0398">
    <property type="taxonomic scope" value="Bacteria"/>
</dbReference>
<keyword evidence="2" id="KW-0677">Repeat</keyword>
<dbReference type="Pfam" id="PF00614">
    <property type="entry name" value="PLDc"/>
    <property type="match status" value="1"/>
</dbReference>
<gene>
    <name evidence="7" type="ordered locus">Hoch_3786</name>
</gene>
<feature type="transmembrane region" description="Helical" evidence="5">
    <location>
        <begin position="562"/>
        <end position="586"/>
    </location>
</feature>
<evidence type="ECO:0000256" key="1">
    <source>
        <dbReference type="ARBA" id="ARBA00000798"/>
    </source>
</evidence>
<sequence length="701" mass="77355">MPDPILEPERNCWRLERARRVGILVDGDKYFPALASALEQAQSSVLILGWDVHSEICLRRGDDPPTCDIKLGRALDELAERQPNLYIRILTWDYAPIYMFEREMLTRFWMDFRRHKRVHTRLASDHPPGGAHHMKLVVIDDALAFIGGMDLTIARWDTREHLAENPRRTLPNGKEYPPFHDMQLAVDGDAARALGELARSRWEHATGEALPATENPTPLWPDTVEPDFEDIDIGIVRSRAAWSGREAITEVKTLYLDAFEAAEEVIYIENQYLTSQEICEALAERLGKDEGPEILIITPRSQAGRLEQLTMGVLRARRLEMLREADVHGRLWVVSPMVGDTEVMVHAKVLVIDDRLMRVGSANLSSRSMSLDTECDVAIEAGEDEAAAAQILRFRNNLVAEHLGVSRERVEQALEEHDSFLAAVRSLDGGGRTLVRLAPEVDESLLDLLPGDDVVDPHEPMDKAVLAQAMPEEATRRGVKRLPQVIAFVVGVLGLAALWKWSPLADWMAPERLAEMAEPLRDGVLGPLLVGLGVTVACLVMVPITVLIVATSLLYPSWDGALVALGGALLGAVIGFGLGRGLWPGAVQRVIGERLARMSEKLADRGLLTMVALRLVPIAPFTVVNMAVGSVGFRFRHFFLGTLIGLMPGLVGLTFATNRIAEAVRDPSGTSIAVAAVAVLAIVAVLWALRRWLKRRDVGNA</sequence>
<dbReference type="GO" id="GO:0005886">
    <property type="term" value="C:plasma membrane"/>
    <property type="evidence" value="ECO:0007669"/>
    <property type="project" value="TreeGrafter"/>
</dbReference>
<feature type="transmembrane region" description="Helical" evidence="5">
    <location>
        <begin position="524"/>
        <end position="550"/>
    </location>
</feature>
<dbReference type="EMBL" id="CP001804">
    <property type="protein sequence ID" value="ACY16286.1"/>
    <property type="molecule type" value="Genomic_DNA"/>
</dbReference>
<keyword evidence="4" id="KW-0443">Lipid metabolism</keyword>
<dbReference type="RefSeq" id="WP_012828885.1">
    <property type="nucleotide sequence ID" value="NC_013440.1"/>
</dbReference>
<keyword evidence="3" id="KW-0378">Hydrolase</keyword>
<dbReference type="CDD" id="cd09140">
    <property type="entry name" value="PLDc_vPLD1_2_like_bac_1"/>
    <property type="match status" value="1"/>
</dbReference>
<dbReference type="InterPro" id="IPR032816">
    <property type="entry name" value="VTT_dom"/>
</dbReference>
<dbReference type="Pfam" id="PF09335">
    <property type="entry name" value="VTT_dom"/>
    <property type="match status" value="1"/>
</dbReference>
<dbReference type="STRING" id="502025.Hoch_3786"/>
<keyword evidence="5" id="KW-1133">Transmembrane helix</keyword>
<keyword evidence="5" id="KW-0472">Membrane</keyword>
<dbReference type="PANTHER" id="PTHR18896:SF76">
    <property type="entry name" value="PHOSPHOLIPASE"/>
    <property type="match status" value="1"/>
</dbReference>
<feature type="domain" description="PLD phosphodiesterase" evidence="6">
    <location>
        <begin position="128"/>
        <end position="155"/>
    </location>
</feature>
<dbReference type="GO" id="GO:0009395">
    <property type="term" value="P:phospholipid catabolic process"/>
    <property type="evidence" value="ECO:0007669"/>
    <property type="project" value="TreeGrafter"/>
</dbReference>
<feature type="transmembrane region" description="Helical" evidence="5">
    <location>
        <begin position="669"/>
        <end position="689"/>
    </location>
</feature>
<organism evidence="7 8">
    <name type="scientific">Haliangium ochraceum (strain DSM 14365 / JCM 11303 / SMP-2)</name>
    <dbReference type="NCBI Taxonomy" id="502025"/>
    <lineage>
        <taxon>Bacteria</taxon>
        <taxon>Pseudomonadati</taxon>
        <taxon>Myxococcota</taxon>
        <taxon>Polyangia</taxon>
        <taxon>Haliangiales</taxon>
        <taxon>Kofleriaceae</taxon>
        <taxon>Haliangium</taxon>
    </lineage>
</organism>
<dbReference type="SUPFAM" id="SSF56024">
    <property type="entry name" value="Phospholipase D/nuclease"/>
    <property type="match status" value="2"/>
</dbReference>
<dbReference type="Pfam" id="PF13091">
    <property type="entry name" value="PLDc_2"/>
    <property type="match status" value="1"/>
</dbReference>
<accession>D0LYD6</accession>
<proteinExistence type="predicted"/>
<evidence type="ECO:0000256" key="4">
    <source>
        <dbReference type="ARBA" id="ARBA00023098"/>
    </source>
</evidence>
<evidence type="ECO:0000313" key="7">
    <source>
        <dbReference type="EMBL" id="ACY16286.1"/>
    </source>
</evidence>
<dbReference type="GO" id="GO:0004630">
    <property type="term" value="F:phospholipase D activity"/>
    <property type="evidence" value="ECO:0007669"/>
    <property type="project" value="TreeGrafter"/>
</dbReference>
<dbReference type="Proteomes" id="UP000001880">
    <property type="component" value="Chromosome"/>
</dbReference>
<comment type="catalytic activity">
    <reaction evidence="1">
        <text>a 1,2-diacyl-sn-glycero-3-phosphocholine + H2O = a 1,2-diacyl-sn-glycero-3-phosphate + choline + H(+)</text>
        <dbReference type="Rhea" id="RHEA:14445"/>
        <dbReference type="ChEBI" id="CHEBI:15354"/>
        <dbReference type="ChEBI" id="CHEBI:15377"/>
        <dbReference type="ChEBI" id="CHEBI:15378"/>
        <dbReference type="ChEBI" id="CHEBI:57643"/>
        <dbReference type="ChEBI" id="CHEBI:58608"/>
        <dbReference type="EC" id="3.1.4.4"/>
    </reaction>
</comment>
<evidence type="ECO:0000256" key="2">
    <source>
        <dbReference type="ARBA" id="ARBA00022737"/>
    </source>
</evidence>
<dbReference type="InterPro" id="IPR001736">
    <property type="entry name" value="PLipase_D/transphosphatidylase"/>
</dbReference>
<evidence type="ECO:0000313" key="8">
    <source>
        <dbReference type="Proteomes" id="UP000001880"/>
    </source>
</evidence>
<keyword evidence="5" id="KW-0812">Transmembrane</keyword>
<dbReference type="eggNOG" id="COG1502">
    <property type="taxonomic scope" value="Bacteria"/>
</dbReference>
<protein>
    <submittedName>
        <fullName evidence="7">SNARE associated Golgi protein-like protein</fullName>
    </submittedName>
</protein>
<dbReference type="SMART" id="SM00155">
    <property type="entry name" value="PLDc"/>
    <property type="match status" value="2"/>
</dbReference>
<dbReference type="AlphaFoldDB" id="D0LYD6"/>
<dbReference type="OrthoDB" id="8828485at2"/>
<evidence type="ECO:0000259" key="6">
    <source>
        <dbReference type="PROSITE" id="PS50035"/>
    </source>
</evidence>
<dbReference type="InterPro" id="IPR015679">
    <property type="entry name" value="PLipase_D_fam"/>
</dbReference>
<evidence type="ECO:0000256" key="5">
    <source>
        <dbReference type="SAM" id="Phobius"/>
    </source>
</evidence>
<reference evidence="7 8" key="1">
    <citation type="journal article" date="2010" name="Stand. Genomic Sci.">
        <title>Complete genome sequence of Haliangium ochraceum type strain (SMP-2).</title>
        <authorList>
            <consortium name="US DOE Joint Genome Institute (JGI-PGF)"/>
            <person name="Ivanova N."/>
            <person name="Daum C."/>
            <person name="Lang E."/>
            <person name="Abt B."/>
            <person name="Kopitz M."/>
            <person name="Saunders E."/>
            <person name="Lapidus A."/>
            <person name="Lucas S."/>
            <person name="Glavina Del Rio T."/>
            <person name="Nolan M."/>
            <person name="Tice H."/>
            <person name="Copeland A."/>
            <person name="Cheng J.F."/>
            <person name="Chen F."/>
            <person name="Bruce D."/>
            <person name="Goodwin L."/>
            <person name="Pitluck S."/>
            <person name="Mavromatis K."/>
            <person name="Pati A."/>
            <person name="Mikhailova N."/>
            <person name="Chen A."/>
            <person name="Palaniappan K."/>
            <person name="Land M."/>
            <person name="Hauser L."/>
            <person name="Chang Y.J."/>
            <person name="Jeffries C.D."/>
            <person name="Detter J.C."/>
            <person name="Brettin T."/>
            <person name="Rohde M."/>
            <person name="Goker M."/>
            <person name="Bristow J."/>
            <person name="Markowitz V."/>
            <person name="Eisen J.A."/>
            <person name="Hugenholtz P."/>
            <person name="Kyrpides N.C."/>
            <person name="Klenk H.P."/>
        </authorList>
    </citation>
    <scope>NUCLEOTIDE SEQUENCE [LARGE SCALE GENOMIC DNA]</scope>
    <source>
        <strain evidence="8">DSM 14365 / CIP 107738 / JCM 11303 / AJ 13395 / SMP-2</strain>
    </source>
</reference>
<feature type="transmembrane region" description="Helical" evidence="5">
    <location>
        <begin position="485"/>
        <end position="504"/>
    </location>
</feature>
<keyword evidence="8" id="KW-1185">Reference proteome</keyword>
<evidence type="ECO:0000256" key="3">
    <source>
        <dbReference type="ARBA" id="ARBA00022801"/>
    </source>
</evidence>
<dbReference type="PROSITE" id="PS50035">
    <property type="entry name" value="PLD"/>
    <property type="match status" value="2"/>
</dbReference>